<evidence type="ECO:0000256" key="2">
    <source>
        <dbReference type="ARBA" id="ARBA00022679"/>
    </source>
</evidence>
<evidence type="ECO:0000313" key="3">
    <source>
        <dbReference type="EMBL" id="ACU89838.1"/>
    </source>
</evidence>
<dbReference type="Gene3D" id="3.40.50.2000">
    <property type="entry name" value="Glycogen Phosphorylase B"/>
    <property type="match status" value="1"/>
</dbReference>
<dbReference type="Proteomes" id="UP000002216">
    <property type="component" value="Chromosome"/>
</dbReference>
<dbReference type="InterPro" id="IPR051199">
    <property type="entry name" value="LPS_LOS_Heptosyltrfase"/>
</dbReference>
<proteinExistence type="predicted"/>
<reference evidence="3 4" key="1">
    <citation type="journal article" date="2009" name="Stand. Genomic Sci.">
        <title>Complete genome sequence of Desulfomicrobium baculatum type strain (X).</title>
        <authorList>
            <person name="Copeland A."/>
            <person name="Spring S."/>
            <person name="Goker M."/>
            <person name="Schneider S."/>
            <person name="Lapidus A."/>
            <person name="Del Rio T.G."/>
            <person name="Tice H."/>
            <person name="Cheng J.F."/>
            <person name="Chen F."/>
            <person name="Nolan M."/>
            <person name="Bruce D."/>
            <person name="Goodwin L."/>
            <person name="Pitluck S."/>
            <person name="Ivanova N."/>
            <person name="Mavrommatis K."/>
            <person name="Ovchinnikova G."/>
            <person name="Pati A."/>
            <person name="Chen A."/>
            <person name="Palaniappan K."/>
            <person name="Land M."/>
            <person name="Hauser L."/>
            <person name="Chang Y.J."/>
            <person name="Jeffries C.C."/>
            <person name="Meincke L."/>
            <person name="Sims D."/>
            <person name="Brettin T."/>
            <person name="Detter J.C."/>
            <person name="Han C."/>
            <person name="Chain P."/>
            <person name="Bristow J."/>
            <person name="Eisen J.A."/>
            <person name="Markowitz V."/>
            <person name="Hugenholtz P."/>
            <person name="Kyrpides N.C."/>
            <person name="Klenk H.P."/>
            <person name="Lucas S."/>
        </authorList>
    </citation>
    <scope>NUCLEOTIDE SEQUENCE [LARGE SCALE GENOMIC DNA]</scope>
    <source>
        <strain evidence="4">DSM 4028 / VKM B-1378 / X</strain>
    </source>
</reference>
<dbReference type="Pfam" id="PF01075">
    <property type="entry name" value="Glyco_transf_9"/>
    <property type="match status" value="1"/>
</dbReference>
<dbReference type="HOGENOM" id="CLU_638930_0_0_7"/>
<dbReference type="KEGG" id="dba:Dbac_1747"/>
<dbReference type="InterPro" id="IPR002201">
    <property type="entry name" value="Glyco_trans_9"/>
</dbReference>
<sequence>MNSGDSDMRGQSVPKYLVIQLARFGDLLQTKRLLRSLQLGGEVHLLVDSSLKALAHIVYPGTQVHGIAAHGTHGPDILAQVHEDLGGVMELDFHRVYNLNFSGPSFALAGMFSCSAVRGYRWHHGQRLVDSWPDQVMRWTRARALTGLNLIDVWGLYAEQPVLPELVNPDAAPRGGGIGVVMAGQNARRSLPAGMLAPLVQAAFGRVGRGPVYLLGSGGERRAAKELAALLPATLRGEVRDLVGRTGWQELHDTVSGLDLLVSPDTGTMHLAAHLGVPVLAFFLSSAWCHETGPYGRGHLVLQATQECAPCLETASCPHGISCRRVFGDPSVLRHVSGHTTRELAPGCAIMASGFDELGLIFTAVAGLDPAAARRRAFRAMAAAYAGVRMPDSAELLPEENWMRERDWMLPQTLRGRAHD</sequence>
<dbReference type="CDD" id="cd03789">
    <property type="entry name" value="GT9_LPS_heptosyltransferase"/>
    <property type="match status" value="1"/>
</dbReference>
<gene>
    <name evidence="3" type="ordered locus">Dbac_1747</name>
</gene>
<protein>
    <submittedName>
        <fullName evidence="3">Glycosyl transferase family 9</fullName>
    </submittedName>
</protein>
<dbReference type="eggNOG" id="COG0859">
    <property type="taxonomic scope" value="Bacteria"/>
</dbReference>
<dbReference type="RefSeq" id="WP_015773929.1">
    <property type="nucleotide sequence ID" value="NC_013173.1"/>
</dbReference>
<keyword evidence="2 3" id="KW-0808">Transferase</keyword>
<evidence type="ECO:0000256" key="1">
    <source>
        <dbReference type="ARBA" id="ARBA00022676"/>
    </source>
</evidence>
<dbReference type="GO" id="GO:0009244">
    <property type="term" value="P:lipopolysaccharide core region biosynthetic process"/>
    <property type="evidence" value="ECO:0007669"/>
    <property type="project" value="TreeGrafter"/>
</dbReference>
<name>C7LW20_DESBD</name>
<dbReference type="AlphaFoldDB" id="C7LW20"/>
<keyword evidence="1" id="KW-0328">Glycosyltransferase</keyword>
<evidence type="ECO:0000313" key="4">
    <source>
        <dbReference type="Proteomes" id="UP000002216"/>
    </source>
</evidence>
<dbReference type="GO" id="GO:0005829">
    <property type="term" value="C:cytosol"/>
    <property type="evidence" value="ECO:0007669"/>
    <property type="project" value="TreeGrafter"/>
</dbReference>
<organism evidence="3 4">
    <name type="scientific">Desulfomicrobium baculatum (strain DSM 4028 / VKM B-1378 / X)</name>
    <name type="common">Desulfovibrio baculatus</name>
    <dbReference type="NCBI Taxonomy" id="525897"/>
    <lineage>
        <taxon>Bacteria</taxon>
        <taxon>Pseudomonadati</taxon>
        <taxon>Thermodesulfobacteriota</taxon>
        <taxon>Desulfovibrionia</taxon>
        <taxon>Desulfovibrionales</taxon>
        <taxon>Desulfomicrobiaceae</taxon>
        <taxon>Desulfomicrobium</taxon>
    </lineage>
</organism>
<dbReference type="EMBL" id="CP001629">
    <property type="protein sequence ID" value="ACU89838.1"/>
    <property type="molecule type" value="Genomic_DNA"/>
</dbReference>
<dbReference type="PANTHER" id="PTHR30160">
    <property type="entry name" value="TETRAACYLDISACCHARIDE 4'-KINASE-RELATED"/>
    <property type="match status" value="1"/>
</dbReference>
<dbReference type="OrthoDB" id="5506840at2"/>
<dbReference type="CAZy" id="GT9">
    <property type="family name" value="Glycosyltransferase Family 9"/>
</dbReference>
<keyword evidence="4" id="KW-1185">Reference proteome</keyword>
<dbReference type="STRING" id="525897.Dbac_1747"/>
<dbReference type="GO" id="GO:0008713">
    <property type="term" value="F:ADP-heptose-lipopolysaccharide heptosyltransferase activity"/>
    <property type="evidence" value="ECO:0007669"/>
    <property type="project" value="TreeGrafter"/>
</dbReference>
<accession>C7LW20</accession>
<dbReference type="PANTHER" id="PTHR30160:SF7">
    <property type="entry name" value="ADP-HEPTOSE--LPS HEPTOSYLTRANSFERASE 2"/>
    <property type="match status" value="1"/>
</dbReference>
<dbReference type="SUPFAM" id="SSF53756">
    <property type="entry name" value="UDP-Glycosyltransferase/glycogen phosphorylase"/>
    <property type="match status" value="1"/>
</dbReference>